<dbReference type="AlphaFoldDB" id="A0A8R1W247"/>
<proteinExistence type="predicted"/>
<feature type="transmembrane region" description="Helical" evidence="5">
    <location>
        <begin position="383"/>
        <end position="410"/>
    </location>
</feature>
<dbReference type="PANTHER" id="PTHR48021">
    <property type="match status" value="1"/>
</dbReference>
<feature type="transmembrane region" description="Helical" evidence="5">
    <location>
        <begin position="326"/>
        <end position="346"/>
    </location>
</feature>
<dbReference type="PRINTS" id="PR00171">
    <property type="entry name" value="SUGRTRNSPORT"/>
</dbReference>
<reference evidence="7" key="2">
    <citation type="submission" date="2022-06" db="UniProtKB">
        <authorList>
            <consortium name="EnsemblMetazoa"/>
        </authorList>
    </citation>
    <scope>IDENTIFICATION</scope>
</reference>
<evidence type="ECO:0000256" key="5">
    <source>
        <dbReference type="SAM" id="Phobius"/>
    </source>
</evidence>
<dbReference type="PROSITE" id="PS50850">
    <property type="entry name" value="MFS"/>
    <property type="match status" value="1"/>
</dbReference>
<dbReference type="FunFam" id="1.20.1250.20:FF:000249">
    <property type="entry name" value="facilitated trehalose transporter Tret1"/>
    <property type="match status" value="1"/>
</dbReference>
<name>A0A8R1W247_ACYPI</name>
<dbReference type="GO" id="GO:0022857">
    <property type="term" value="F:transmembrane transporter activity"/>
    <property type="evidence" value="ECO:0007669"/>
    <property type="project" value="InterPro"/>
</dbReference>
<dbReference type="Proteomes" id="UP000007819">
    <property type="component" value="Chromosome A1"/>
</dbReference>
<dbReference type="OrthoDB" id="6612291at2759"/>
<evidence type="ECO:0000256" key="4">
    <source>
        <dbReference type="ARBA" id="ARBA00023136"/>
    </source>
</evidence>
<dbReference type="InterPro" id="IPR020846">
    <property type="entry name" value="MFS_dom"/>
</dbReference>
<evidence type="ECO:0000256" key="2">
    <source>
        <dbReference type="ARBA" id="ARBA00022692"/>
    </source>
</evidence>
<sequence length="510" mass="58021">MEEESIKLNENPVKHEFEAEEIQNENKKTFNWAEFLACVSVATTNLHTGFALGFSAILLPQLEKYNDEMGKISDSQSSWIASSISIAAPFGCLFIAFTLDRIGRISTFKISLWPCFIGWMLIALAFNPKIIIIGRLLTGFAMSVGTNSANVYMAEISSPKLRGSMMSIGSVMLSFGILLMYCTGLYLHWRIVAWIAFVGAFFPVLMTVFWTPESPVWLIHKGQDVKALKSLAYLKNSKYCAGAVQETFNEMKIIKEKKDLLINKEMEKSNVFRRVAWLLSKPTVFKPALFMIVFFVLQQFTGIYTFQFHAVKMLQEVAQGIDIKFATLLFGLFRFLLSFVATGMLHNYGRRPLCMISGIIMGITLFISGLCFCLRTNGDESIIMTWISLLCMLLYISAGSVGIMLIPWILPSEMFPTEVKGLLIGPIMAWCNAVMFVAVHFYEDLKRILGGMLGILWFYSFISILSVFFVWVFIPETHKMKLFEIEDYFKDNTIFLLRKKKTVKNEQLCI</sequence>
<dbReference type="InterPro" id="IPR003663">
    <property type="entry name" value="Sugar/inositol_transpt"/>
</dbReference>
<dbReference type="InterPro" id="IPR036259">
    <property type="entry name" value="MFS_trans_sf"/>
</dbReference>
<dbReference type="GeneID" id="100162563"/>
<evidence type="ECO:0000256" key="1">
    <source>
        <dbReference type="ARBA" id="ARBA00004141"/>
    </source>
</evidence>
<comment type="subcellular location">
    <subcellularLocation>
        <location evidence="1">Membrane</location>
        <topology evidence="1">Multi-pass membrane protein</topology>
    </subcellularLocation>
</comment>
<dbReference type="GO" id="GO:0016020">
    <property type="term" value="C:membrane"/>
    <property type="evidence" value="ECO:0007669"/>
    <property type="project" value="UniProtKB-SubCell"/>
</dbReference>
<reference evidence="8" key="1">
    <citation type="submission" date="2010-06" db="EMBL/GenBank/DDBJ databases">
        <authorList>
            <person name="Jiang H."/>
            <person name="Abraham K."/>
            <person name="Ali S."/>
            <person name="Alsbrooks S.L."/>
            <person name="Anim B.N."/>
            <person name="Anosike U.S."/>
            <person name="Attaway T."/>
            <person name="Bandaranaike D.P."/>
            <person name="Battles P.K."/>
            <person name="Bell S.N."/>
            <person name="Bell A.V."/>
            <person name="Beltran B."/>
            <person name="Bickham C."/>
            <person name="Bustamante Y."/>
            <person name="Caleb T."/>
            <person name="Canada A."/>
            <person name="Cardenas V."/>
            <person name="Carter K."/>
            <person name="Chacko J."/>
            <person name="Chandrabose M.N."/>
            <person name="Chavez D."/>
            <person name="Chavez A."/>
            <person name="Chen L."/>
            <person name="Chu H.-S."/>
            <person name="Claassen K.J."/>
            <person name="Cockrell R."/>
            <person name="Collins M."/>
            <person name="Cooper J.A."/>
            <person name="Cree A."/>
            <person name="Curry S.M."/>
            <person name="Da Y."/>
            <person name="Dao M.D."/>
            <person name="Das B."/>
            <person name="Davila M.-L."/>
            <person name="Davy-Carroll L."/>
            <person name="Denson S."/>
            <person name="Dinh H."/>
            <person name="Ebong V.E."/>
            <person name="Edwards J.R."/>
            <person name="Egan A."/>
            <person name="El-Daye J."/>
            <person name="Escobedo L."/>
            <person name="Fernandez S."/>
            <person name="Fernando P.R."/>
            <person name="Flagg N."/>
            <person name="Forbes L.D."/>
            <person name="Fowler R.G."/>
            <person name="Fu Q."/>
            <person name="Gabisi R.A."/>
            <person name="Ganer J."/>
            <person name="Garbino Pronczuk A."/>
            <person name="Garcia R.M."/>
            <person name="Garner T."/>
            <person name="Garrett T.E."/>
            <person name="Gonzalez D.A."/>
            <person name="Hamid H."/>
            <person name="Hawkins E.S."/>
            <person name="Hirani K."/>
            <person name="Hogues M.E."/>
            <person name="Hollins B."/>
            <person name="Hsiao C.-H."/>
            <person name="Jabil R."/>
            <person name="James M.L."/>
            <person name="Jhangiani S.N."/>
            <person name="Johnson B."/>
            <person name="Johnson Q."/>
            <person name="Joshi V."/>
            <person name="Kalu J.B."/>
            <person name="Kam C."/>
            <person name="Kashfia A."/>
            <person name="Keebler J."/>
            <person name="Kisamo H."/>
            <person name="Kovar C.L."/>
            <person name="Lago L.A."/>
            <person name="Lai C.-Y."/>
            <person name="Laidlaw J."/>
            <person name="Lara F."/>
            <person name="Le T.-K."/>
            <person name="Lee S.L."/>
            <person name="Legall F.H."/>
            <person name="Lemon S.J."/>
            <person name="Lewis L.R."/>
            <person name="Li B."/>
            <person name="Liu Y."/>
            <person name="Liu Y.-S."/>
            <person name="Lopez J."/>
            <person name="Lozado R.J."/>
            <person name="Lu J."/>
            <person name="Madu R.C."/>
            <person name="Maheshwari M."/>
            <person name="Maheshwari R."/>
            <person name="Malloy K."/>
            <person name="Martinez E."/>
            <person name="Mathew T."/>
            <person name="Mercado I.C."/>
            <person name="Mercado C."/>
            <person name="Meyer B."/>
            <person name="Montgomery K."/>
            <person name="Morgan M.B."/>
            <person name="Munidasa M."/>
            <person name="Nazareth L.V."/>
            <person name="Nelson J."/>
            <person name="Ng B.M."/>
            <person name="Nguyen N.B."/>
            <person name="Nguyen P.Q."/>
            <person name="Nguyen T."/>
            <person name="Obregon M."/>
            <person name="Okwuonu G.O."/>
            <person name="Onwere C.G."/>
            <person name="Orozco G."/>
            <person name="Parra A."/>
            <person name="Patel S."/>
            <person name="Patil S."/>
            <person name="Perez A."/>
            <person name="Perez Y."/>
            <person name="Pham C."/>
            <person name="Primus E.L."/>
            <person name="Pu L.-L."/>
            <person name="Puazo M."/>
            <person name="Qin X."/>
            <person name="Quiroz J.B."/>
            <person name="Reese J."/>
            <person name="Richards S."/>
            <person name="Rives C.M."/>
            <person name="Robberts R."/>
            <person name="Ruiz S.J."/>
            <person name="Ruiz M.J."/>
            <person name="Santibanez J."/>
            <person name="Schneider B.W."/>
            <person name="Sisson I."/>
            <person name="Smith M."/>
            <person name="Sodergren E."/>
            <person name="Song X.-Z."/>
            <person name="Song B.B."/>
            <person name="Summersgill H."/>
            <person name="Thelus R."/>
            <person name="Thornton R.D."/>
            <person name="Trejos Z.Y."/>
            <person name="Usmani K."/>
            <person name="Vattathil S."/>
            <person name="Villasana D."/>
            <person name="Walker D.L."/>
            <person name="Wang S."/>
            <person name="Wang K."/>
            <person name="White C.S."/>
            <person name="Williams A.C."/>
            <person name="Williamson J."/>
            <person name="Wilson K."/>
            <person name="Woghiren I.O."/>
            <person name="Woodworth J.R."/>
            <person name="Worley K.C."/>
            <person name="Wright R.A."/>
            <person name="Wu W."/>
            <person name="Young L."/>
            <person name="Zhang L."/>
            <person name="Zhang J."/>
            <person name="Zhu Y."/>
            <person name="Muzny D.M."/>
            <person name="Weinstock G."/>
            <person name="Gibbs R.A."/>
        </authorList>
    </citation>
    <scope>NUCLEOTIDE SEQUENCE [LARGE SCALE GENOMIC DNA]</scope>
    <source>
        <strain evidence="8">LSR1</strain>
    </source>
</reference>
<dbReference type="InterPro" id="IPR050549">
    <property type="entry name" value="MFS_Trehalose_Transporter"/>
</dbReference>
<keyword evidence="3 5" id="KW-1133">Transmembrane helix</keyword>
<keyword evidence="2 5" id="KW-0812">Transmembrane</keyword>
<feature type="transmembrane region" description="Helical" evidence="5">
    <location>
        <begin position="110"/>
        <end position="126"/>
    </location>
</feature>
<dbReference type="PANTHER" id="PTHR48021:SF24">
    <property type="entry name" value="MAJOR FACILITATOR SUPERFAMILY (MFS) PROFILE DOMAIN-CONTAINING PROTEIN"/>
    <property type="match status" value="1"/>
</dbReference>
<dbReference type="InterPro" id="IPR005828">
    <property type="entry name" value="MFS_sugar_transport-like"/>
</dbReference>
<feature type="domain" description="Major facilitator superfamily (MFS) profile" evidence="6">
    <location>
        <begin position="37"/>
        <end position="478"/>
    </location>
</feature>
<dbReference type="Pfam" id="PF00083">
    <property type="entry name" value="Sugar_tr"/>
    <property type="match status" value="1"/>
</dbReference>
<feature type="transmembrane region" description="Helical" evidence="5">
    <location>
        <begin position="288"/>
        <end position="306"/>
    </location>
</feature>
<accession>A0A8R1W247</accession>
<evidence type="ECO:0000256" key="3">
    <source>
        <dbReference type="ARBA" id="ARBA00022989"/>
    </source>
</evidence>
<dbReference type="SUPFAM" id="SSF103473">
    <property type="entry name" value="MFS general substrate transporter"/>
    <property type="match status" value="1"/>
</dbReference>
<keyword evidence="4 5" id="KW-0472">Membrane</keyword>
<feature type="transmembrane region" description="Helical" evidence="5">
    <location>
        <begin position="192"/>
        <end position="211"/>
    </location>
</feature>
<feature type="transmembrane region" description="Helical" evidence="5">
    <location>
        <begin position="422"/>
        <end position="442"/>
    </location>
</feature>
<dbReference type="Gene3D" id="1.20.1250.20">
    <property type="entry name" value="MFS general substrate transporter like domains"/>
    <property type="match status" value="1"/>
</dbReference>
<evidence type="ECO:0000313" key="8">
    <source>
        <dbReference type="Proteomes" id="UP000007819"/>
    </source>
</evidence>
<feature type="transmembrane region" description="Helical" evidence="5">
    <location>
        <begin position="79"/>
        <end position="98"/>
    </location>
</feature>
<keyword evidence="8" id="KW-1185">Reference proteome</keyword>
<evidence type="ECO:0000259" key="6">
    <source>
        <dbReference type="PROSITE" id="PS50850"/>
    </source>
</evidence>
<dbReference type="EnsemblMetazoa" id="XM_001949960.5">
    <property type="protein sequence ID" value="XP_001949995.2"/>
    <property type="gene ID" value="LOC100162563"/>
</dbReference>
<dbReference type="KEGG" id="api:100162563"/>
<evidence type="ECO:0000313" key="7">
    <source>
        <dbReference type="EnsemblMetazoa" id="XP_001949995.2"/>
    </source>
</evidence>
<organism evidence="7 8">
    <name type="scientific">Acyrthosiphon pisum</name>
    <name type="common">Pea aphid</name>
    <dbReference type="NCBI Taxonomy" id="7029"/>
    <lineage>
        <taxon>Eukaryota</taxon>
        <taxon>Metazoa</taxon>
        <taxon>Ecdysozoa</taxon>
        <taxon>Arthropoda</taxon>
        <taxon>Hexapoda</taxon>
        <taxon>Insecta</taxon>
        <taxon>Pterygota</taxon>
        <taxon>Neoptera</taxon>
        <taxon>Paraneoptera</taxon>
        <taxon>Hemiptera</taxon>
        <taxon>Sternorrhyncha</taxon>
        <taxon>Aphidomorpha</taxon>
        <taxon>Aphidoidea</taxon>
        <taxon>Aphididae</taxon>
        <taxon>Macrosiphini</taxon>
        <taxon>Acyrthosiphon</taxon>
    </lineage>
</organism>
<feature type="transmembrane region" description="Helical" evidence="5">
    <location>
        <begin position="165"/>
        <end position="186"/>
    </location>
</feature>
<protein>
    <recommendedName>
        <fullName evidence="6">Major facilitator superfamily (MFS) profile domain-containing protein</fullName>
    </recommendedName>
</protein>
<feature type="transmembrane region" description="Helical" evidence="5">
    <location>
        <begin position="35"/>
        <end position="59"/>
    </location>
</feature>
<dbReference type="RefSeq" id="XP_001949995.2">
    <property type="nucleotide sequence ID" value="XM_001949960.4"/>
</dbReference>
<feature type="transmembrane region" description="Helical" evidence="5">
    <location>
        <begin position="353"/>
        <end position="377"/>
    </location>
</feature>
<feature type="transmembrane region" description="Helical" evidence="5">
    <location>
        <begin position="448"/>
        <end position="474"/>
    </location>
</feature>